<dbReference type="PANTHER" id="PTHR36842:SF1">
    <property type="entry name" value="PROTEIN TOLB"/>
    <property type="match status" value="1"/>
</dbReference>
<accession>A0A1V9EH39</accession>
<keyword evidence="3" id="KW-1185">Reference proteome</keyword>
<dbReference type="OrthoDB" id="9799878at2"/>
<feature type="signal peptide" evidence="1">
    <location>
        <begin position="1"/>
        <end position="19"/>
    </location>
</feature>
<organism evidence="2 3">
    <name type="scientific">Niastella yeongjuensis</name>
    <dbReference type="NCBI Taxonomy" id="354355"/>
    <lineage>
        <taxon>Bacteria</taxon>
        <taxon>Pseudomonadati</taxon>
        <taxon>Bacteroidota</taxon>
        <taxon>Chitinophagia</taxon>
        <taxon>Chitinophagales</taxon>
        <taxon>Chitinophagaceae</taxon>
        <taxon>Niastella</taxon>
    </lineage>
</organism>
<dbReference type="RefSeq" id="WP_081202325.1">
    <property type="nucleotide sequence ID" value="NZ_FOCZ01000024.1"/>
</dbReference>
<comment type="caution">
    <text evidence="2">The sequence shown here is derived from an EMBL/GenBank/DDBJ whole genome shotgun (WGS) entry which is preliminary data.</text>
</comment>
<dbReference type="PANTHER" id="PTHR36842">
    <property type="entry name" value="PROTEIN TOLB HOMOLOG"/>
    <property type="match status" value="1"/>
</dbReference>
<dbReference type="AlphaFoldDB" id="A0A1V9EH39"/>
<evidence type="ECO:0000256" key="1">
    <source>
        <dbReference type="SAM" id="SignalP"/>
    </source>
</evidence>
<proteinExistence type="predicted"/>
<evidence type="ECO:0000313" key="3">
    <source>
        <dbReference type="Proteomes" id="UP000192610"/>
    </source>
</evidence>
<sequence>MRKLFLFICCLFVISLAQSQQFGGYKPATRWNQINNDSIRVVFPEGLGLEKQATDVAATVQKLAIQTAPTIGSRLRKISIVLHPYTTISNAYVSLGPWRSEFYLMPPQNPFDLGTTPWSHSLALHEFRHVQQFNNFRKGLSRVAYYLFGQEGLALANSAAVPNWFWEGDAVYQETLKSQQGRGRLSAFFNDYRSLWMANKNYSWMKLRNGSLRDFVPDHYRLGYMEVAYGREKYGPEFWKNVTDDAVRFNGLFYPFQHAVKKYCNTSYREFRQNALNYFKASSDSLGNDAVSDWAEQQKHFAGDEEFPQWVDGNTVVLVKSSYKKIPAFYLRNLTTGTDTRLQTKAISLDNYFSYRNGRIVYAAYEADVRWAWKDYSVVRVLDVHTGKDRAITHLSKYFAPDISADGKTIVAVEVQPGGAACLHILDASTGAVVKIVPNPKGLFYSHPRFYSAQTVVTAIRTNTGENTLALVNINDGSIEELLPVSRRVVGFPAVQGDTITFTAAGHQQDQLLALVNKQLYSVQTPANKGTGNYQWSAMNNKAIYTAFTAAGYHLVQQPVNRENWQPVSAEAFTQAAATPYDLAGIQSGQPIGVDTARPYPISRYHKAFNLVNFHSWRPYISDPDYSFSLIGENVLNTLQTEVYFNYNTDEKYKEIGATAVYGAWFPYLTLGVAETFDRKETDTPYRTWNELNGRLGLQFPFTFNSGRLYRRLNISGGINHHQVNYTQASKNKYADEQFEFFDASVSFTMQSQVAKQHIYPRFGFSLLSRYRQIVNNLSGFQWLTSASLYLPGVARTHNLVITGAYQKRDTIGDYSFSNSFPISRGYPAVNQYSIPDMYKLGFNYHFPLLYPDWGIGNIVYFQRVRGNAFYDYTYLKFYRDNRYLEFKSTGGEIYFDTKWWNEYNVSFGIRYSRMLNQLRGYDPNQWEFILPINLLGR</sequence>
<dbReference type="SUPFAM" id="SSF69304">
    <property type="entry name" value="Tricorn protease N-terminal domain"/>
    <property type="match status" value="1"/>
</dbReference>
<keyword evidence="1" id="KW-0732">Signal</keyword>
<evidence type="ECO:0008006" key="4">
    <source>
        <dbReference type="Google" id="ProtNLM"/>
    </source>
</evidence>
<dbReference type="Gene3D" id="2.120.10.30">
    <property type="entry name" value="TolB, C-terminal domain"/>
    <property type="match status" value="1"/>
</dbReference>
<reference evidence="3" key="1">
    <citation type="submission" date="2016-04" db="EMBL/GenBank/DDBJ databases">
        <authorList>
            <person name="Chen L."/>
            <person name="Zhuang W."/>
            <person name="Wang G."/>
        </authorList>
    </citation>
    <scope>NUCLEOTIDE SEQUENCE [LARGE SCALE GENOMIC DNA]</scope>
    <source>
        <strain evidence="3">17621</strain>
    </source>
</reference>
<protein>
    <recommendedName>
        <fullName evidence="4">Peptidase MA-like domain-containing protein</fullName>
    </recommendedName>
</protein>
<feature type="chain" id="PRO_5010717969" description="Peptidase MA-like domain-containing protein" evidence="1">
    <location>
        <begin position="20"/>
        <end position="938"/>
    </location>
</feature>
<dbReference type="EMBL" id="LVXG01000029">
    <property type="protein sequence ID" value="OQP45470.1"/>
    <property type="molecule type" value="Genomic_DNA"/>
</dbReference>
<name>A0A1V9EH39_9BACT</name>
<dbReference type="InterPro" id="IPR011042">
    <property type="entry name" value="6-blade_b-propeller_TolB-like"/>
</dbReference>
<evidence type="ECO:0000313" key="2">
    <source>
        <dbReference type="EMBL" id="OQP45470.1"/>
    </source>
</evidence>
<dbReference type="Proteomes" id="UP000192610">
    <property type="component" value="Unassembled WGS sequence"/>
</dbReference>
<gene>
    <name evidence="2" type="ORF">A4H97_32520</name>
</gene>
<dbReference type="STRING" id="354355.SAMN05660816_06756"/>